<dbReference type="Pfam" id="PF05901">
    <property type="entry name" value="Excalibur"/>
    <property type="match status" value="1"/>
</dbReference>
<dbReference type="EMBL" id="CP044065">
    <property type="protein sequence ID" value="QET02711.1"/>
    <property type="molecule type" value="Genomic_DNA"/>
</dbReference>
<keyword evidence="3" id="KW-0472">Membrane</keyword>
<evidence type="ECO:0000259" key="4">
    <source>
        <dbReference type="PROSITE" id="PS51857"/>
    </source>
</evidence>
<dbReference type="InterPro" id="IPR011129">
    <property type="entry name" value="CSD"/>
</dbReference>
<dbReference type="Proteomes" id="UP000322822">
    <property type="component" value="Chromosome 1"/>
</dbReference>
<evidence type="ECO:0000313" key="5">
    <source>
        <dbReference type="EMBL" id="QET02711.1"/>
    </source>
</evidence>
<dbReference type="Gene3D" id="2.40.50.140">
    <property type="entry name" value="Nucleic acid-binding proteins"/>
    <property type="match status" value="1"/>
</dbReference>
<gene>
    <name evidence="5" type="ORF">FOB72_12085</name>
</gene>
<keyword evidence="3" id="KW-0812">Transmembrane</keyword>
<dbReference type="PANTHER" id="PTHR46565">
    <property type="entry name" value="COLD SHOCK DOMAIN PROTEIN 2"/>
    <property type="match status" value="1"/>
</dbReference>
<name>A0A5P2H3W6_9BURK</name>
<dbReference type="PROSITE" id="PS51857">
    <property type="entry name" value="CSD_2"/>
    <property type="match status" value="1"/>
</dbReference>
<dbReference type="InterPro" id="IPR019844">
    <property type="entry name" value="CSD_CS"/>
</dbReference>
<dbReference type="AlphaFoldDB" id="A0A5P2H3W6"/>
<keyword evidence="5" id="KW-0238">DNA-binding</keyword>
<dbReference type="InterPro" id="IPR002059">
    <property type="entry name" value="CSP_DNA-bd"/>
</dbReference>
<organism evidence="5 6">
    <name type="scientific">Cupriavidus pauculus</name>
    <dbReference type="NCBI Taxonomy" id="82633"/>
    <lineage>
        <taxon>Bacteria</taxon>
        <taxon>Pseudomonadati</taxon>
        <taxon>Pseudomonadota</taxon>
        <taxon>Betaproteobacteria</taxon>
        <taxon>Burkholderiales</taxon>
        <taxon>Burkholderiaceae</taxon>
        <taxon>Cupriavidus</taxon>
    </lineage>
</organism>
<dbReference type="PANTHER" id="PTHR46565:SF20">
    <property type="entry name" value="COLD SHOCK DOMAIN-CONTAINING PROTEIN 4"/>
    <property type="match status" value="1"/>
</dbReference>
<dbReference type="InterPro" id="IPR012340">
    <property type="entry name" value="NA-bd_OB-fold"/>
</dbReference>
<proteinExistence type="predicted"/>
<evidence type="ECO:0000256" key="3">
    <source>
        <dbReference type="SAM" id="Phobius"/>
    </source>
</evidence>
<dbReference type="CDD" id="cd04458">
    <property type="entry name" value="CSP_CDS"/>
    <property type="match status" value="1"/>
</dbReference>
<dbReference type="OrthoDB" id="72963at2"/>
<keyword evidence="3" id="KW-1133">Transmembrane helix</keyword>
<dbReference type="SUPFAM" id="SSF50249">
    <property type="entry name" value="Nucleic acid-binding proteins"/>
    <property type="match status" value="1"/>
</dbReference>
<accession>A0A5P2H3W6</accession>
<dbReference type="GO" id="GO:0005829">
    <property type="term" value="C:cytosol"/>
    <property type="evidence" value="ECO:0007669"/>
    <property type="project" value="UniProtKB-ARBA"/>
</dbReference>
<evidence type="ECO:0000313" key="6">
    <source>
        <dbReference type="Proteomes" id="UP000322822"/>
    </source>
</evidence>
<dbReference type="Pfam" id="PF00313">
    <property type="entry name" value="CSD"/>
    <property type="match status" value="1"/>
</dbReference>
<evidence type="ECO:0000256" key="2">
    <source>
        <dbReference type="SAM" id="MobiDB-lite"/>
    </source>
</evidence>
<feature type="region of interest" description="Disordered" evidence="2">
    <location>
        <begin position="69"/>
        <end position="88"/>
    </location>
</feature>
<dbReference type="PROSITE" id="PS00352">
    <property type="entry name" value="CSD_1"/>
    <property type="match status" value="1"/>
</dbReference>
<feature type="transmembrane region" description="Helical" evidence="3">
    <location>
        <begin position="95"/>
        <end position="112"/>
    </location>
</feature>
<reference evidence="5 6" key="1">
    <citation type="submission" date="2019-09" db="EMBL/GenBank/DDBJ databases">
        <title>FDA dAtabase for Regulatory Grade micrObial Sequences (FDA-ARGOS): Supporting development and validation of Infectious Disease Dx tests.</title>
        <authorList>
            <person name="Sciortino C."/>
            <person name="Tallon L."/>
            <person name="Sadzewicz L."/>
            <person name="Vavikolanu K."/>
            <person name="Mehta A."/>
            <person name="Aluvathingal J."/>
            <person name="Nadendla S."/>
            <person name="Nandy P."/>
            <person name="Geyer C."/>
            <person name="Yan Y."/>
            <person name="Sichtig H."/>
        </authorList>
    </citation>
    <scope>NUCLEOTIDE SEQUENCE [LARGE SCALE GENOMIC DNA]</scope>
    <source>
        <strain evidence="5 6">FDAARGOS_664</strain>
    </source>
</reference>
<dbReference type="GO" id="GO:0003677">
    <property type="term" value="F:DNA binding"/>
    <property type="evidence" value="ECO:0007669"/>
    <property type="project" value="UniProtKB-KW"/>
</dbReference>
<sequence length="187" mass="20184">MNTRIDGTLKAWNDKGFGFIAPSKGGQDIFVHISDYPKQGGQPKVGESLTFLVMLNKDGKKKAIFVQRPGVNPTGSRRGRAQSPASKGRSIGHRLLGFIAAAVLVAVGYKYVAPKFGPSETLASDSIQAPTSEAASPFQCDGRKYCSQMTSCKEAKYFLKNCPNTEMDGDGDGTPCESQWCTSMFSR</sequence>
<comment type="subcellular location">
    <subcellularLocation>
        <location evidence="1">Cytoplasm</location>
    </subcellularLocation>
</comment>
<feature type="domain" description="CSD" evidence="4">
    <location>
        <begin position="4"/>
        <end position="68"/>
    </location>
</feature>
<dbReference type="RefSeq" id="WP_150372737.1">
    <property type="nucleotide sequence ID" value="NZ_CP044065.1"/>
</dbReference>
<dbReference type="SMART" id="SM00357">
    <property type="entry name" value="CSP"/>
    <property type="match status" value="1"/>
</dbReference>
<protein>
    <submittedName>
        <fullName evidence="5">DNA-binding protein</fullName>
    </submittedName>
</protein>
<dbReference type="InterPro" id="IPR008613">
    <property type="entry name" value="Excalibur_Ca-bd_domain"/>
</dbReference>
<evidence type="ECO:0000256" key="1">
    <source>
        <dbReference type="RuleBase" id="RU000408"/>
    </source>
</evidence>